<dbReference type="Proteomes" id="UP000647587">
    <property type="component" value="Unassembled WGS sequence"/>
</dbReference>
<dbReference type="Gene3D" id="3.40.50.1240">
    <property type="entry name" value="Phosphoglycerate mutase-like"/>
    <property type="match status" value="1"/>
</dbReference>
<keyword evidence="2" id="KW-0413">Isomerase</keyword>
<dbReference type="InterPro" id="IPR029033">
    <property type="entry name" value="His_PPase_superfam"/>
</dbReference>
<dbReference type="SMART" id="SM00855">
    <property type="entry name" value="PGAM"/>
    <property type="match status" value="1"/>
</dbReference>
<keyword evidence="4" id="KW-1185">Reference proteome</keyword>
<sequence length="235" mass="25518">MKLLLIRHGQSVNNLLEQETASPCYEGRQADPPLTELGHEQARRLATWVVGNAQCQRVTHLYSSLTTRAVQTAAPLAQAMGLKVQGLQDAYECGGLNTGPEGQFAPVPGRDHASLLTDCPPLLWPAELHGQGWDGGYEPWDHGHFAARAARVKAQLRTAAAEGDVLALVTHHDFAQFLIGDLLALPELNGEALTFRLKNTATTFLELRTTASGTQERVVHWLNSAPHLTPDLITG</sequence>
<dbReference type="Pfam" id="PF00300">
    <property type="entry name" value="His_Phos_1"/>
    <property type="match status" value="1"/>
</dbReference>
<gene>
    <name evidence="3" type="ORF">GCM10008955_01800</name>
</gene>
<dbReference type="InterPro" id="IPR001345">
    <property type="entry name" value="PG/BPGM_mutase_AS"/>
</dbReference>
<comment type="caution">
    <text evidence="3">The sequence shown here is derived from an EMBL/GenBank/DDBJ whole genome shotgun (WGS) entry which is preliminary data.</text>
</comment>
<dbReference type="InterPro" id="IPR050275">
    <property type="entry name" value="PGM_Phosphatase"/>
</dbReference>
<evidence type="ECO:0000256" key="1">
    <source>
        <dbReference type="ARBA" id="ARBA00023152"/>
    </source>
</evidence>
<organism evidence="3 4">
    <name type="scientific">Deinococcus malanensis</name>
    <dbReference type="NCBI Taxonomy" id="1706855"/>
    <lineage>
        <taxon>Bacteria</taxon>
        <taxon>Thermotogati</taxon>
        <taxon>Deinococcota</taxon>
        <taxon>Deinococci</taxon>
        <taxon>Deinococcales</taxon>
        <taxon>Deinococcaceae</taxon>
        <taxon>Deinococcus</taxon>
    </lineage>
</organism>
<dbReference type="PANTHER" id="PTHR48100:SF1">
    <property type="entry name" value="HISTIDINE PHOSPHATASE FAMILY PROTEIN-RELATED"/>
    <property type="match status" value="1"/>
</dbReference>
<evidence type="ECO:0000256" key="2">
    <source>
        <dbReference type="ARBA" id="ARBA00023235"/>
    </source>
</evidence>
<dbReference type="PROSITE" id="PS00175">
    <property type="entry name" value="PG_MUTASE"/>
    <property type="match status" value="1"/>
</dbReference>
<dbReference type="CDD" id="cd07067">
    <property type="entry name" value="HP_PGM_like"/>
    <property type="match status" value="1"/>
</dbReference>
<dbReference type="InterPro" id="IPR013078">
    <property type="entry name" value="His_Pase_superF_clade-1"/>
</dbReference>
<dbReference type="PANTHER" id="PTHR48100">
    <property type="entry name" value="BROAD-SPECIFICITY PHOSPHATASE YOR283W-RELATED"/>
    <property type="match status" value="1"/>
</dbReference>
<dbReference type="RefSeq" id="WP_189003643.1">
    <property type="nucleotide sequence ID" value="NZ_BMPP01000001.1"/>
</dbReference>
<dbReference type="EMBL" id="BMPP01000001">
    <property type="protein sequence ID" value="GGK12213.1"/>
    <property type="molecule type" value="Genomic_DNA"/>
</dbReference>
<evidence type="ECO:0000313" key="3">
    <source>
        <dbReference type="EMBL" id="GGK12213.1"/>
    </source>
</evidence>
<name>A0ABQ2EJW0_9DEIO</name>
<keyword evidence="1" id="KW-0324">Glycolysis</keyword>
<accession>A0ABQ2EJW0</accession>
<reference evidence="4" key="1">
    <citation type="journal article" date="2019" name="Int. J. Syst. Evol. Microbiol.">
        <title>The Global Catalogue of Microorganisms (GCM) 10K type strain sequencing project: providing services to taxonomists for standard genome sequencing and annotation.</title>
        <authorList>
            <consortium name="The Broad Institute Genomics Platform"/>
            <consortium name="The Broad Institute Genome Sequencing Center for Infectious Disease"/>
            <person name="Wu L."/>
            <person name="Ma J."/>
        </authorList>
    </citation>
    <scope>NUCLEOTIDE SEQUENCE [LARGE SCALE GENOMIC DNA]</scope>
    <source>
        <strain evidence="4">JCM 30331</strain>
    </source>
</reference>
<evidence type="ECO:0000313" key="4">
    <source>
        <dbReference type="Proteomes" id="UP000647587"/>
    </source>
</evidence>
<protein>
    <submittedName>
        <fullName evidence="3">Phosphoglycerate mutase</fullName>
    </submittedName>
</protein>
<proteinExistence type="predicted"/>
<dbReference type="SUPFAM" id="SSF53254">
    <property type="entry name" value="Phosphoglycerate mutase-like"/>
    <property type="match status" value="1"/>
</dbReference>